<feature type="region of interest" description="Disordered" evidence="1">
    <location>
        <begin position="406"/>
        <end position="453"/>
    </location>
</feature>
<dbReference type="Pfam" id="PF04860">
    <property type="entry name" value="Phage_portal"/>
    <property type="match status" value="1"/>
</dbReference>
<feature type="compositionally biased region" description="Acidic residues" evidence="1">
    <location>
        <begin position="418"/>
        <end position="430"/>
    </location>
</feature>
<dbReference type="InterPro" id="IPR006944">
    <property type="entry name" value="Phage/GTA_portal"/>
</dbReference>
<evidence type="ECO:0000313" key="3">
    <source>
        <dbReference type="Proteomes" id="UP000325466"/>
    </source>
</evidence>
<dbReference type="EMBL" id="BLAH01000096">
    <property type="protein sequence ID" value="GES38694.1"/>
    <property type="molecule type" value="Genomic_DNA"/>
</dbReference>
<evidence type="ECO:0000313" key="2">
    <source>
        <dbReference type="EMBL" id="GES38694.1"/>
    </source>
</evidence>
<gene>
    <name evidence="2" type="ORF">RAJCM14343_3959</name>
</gene>
<name>A0ABQ0YR03_9NOCA</name>
<dbReference type="Proteomes" id="UP000325466">
    <property type="component" value="Unassembled WGS sequence"/>
</dbReference>
<dbReference type="RefSeq" id="WP_080688586.1">
    <property type="nucleotide sequence ID" value="NZ_BAAAYP010000023.1"/>
</dbReference>
<dbReference type="SUPFAM" id="SSF55144">
    <property type="entry name" value="LigT-like"/>
    <property type="match status" value="1"/>
</dbReference>
<proteinExistence type="predicted"/>
<comment type="caution">
    <text evidence="2">The sequence shown here is derived from an EMBL/GenBank/DDBJ whole genome shotgun (WGS) entry which is preliminary data.</text>
</comment>
<accession>A0ABQ0YR03</accession>
<dbReference type="Gene3D" id="3.90.1140.10">
    <property type="entry name" value="Cyclic phosphodiesterase"/>
    <property type="match status" value="1"/>
</dbReference>
<sequence>MPKDKTPLRVKIASKIAGKAFVPSLASIDARLAGGVNIIHDYRDKQSQLEANLGWVAAANEAIVQRIQSVQIRLYLKHPDGTREEVFDHDLLDLIKSPSAVHRYGQFADLHHTYVNLTGEGYILMLDRNGQPMEPSKGRLPASLHILPAHMTDLKLDKTNYYQSIVRCNGNEYPINTVIRDFLPDPLDPYRGRSVISQGATTIDTDQQMKSWNRNVFANDARPGMVFTTHEELSDEAYERLNQQIKDQHSGAANAYKPLLLENGSVQPYMLNQRDLDFLSSRAFSRDEILAMMRVSPAMLGMVENVNKANNEAALQIHDVIHTIPKLTRKVELLNAVLVTPYDRKYEYGFESPVGEDQAAKLAESSAGVNNWMTIDEVRAEYGLDPLPNGIGSQLYAQGIMTPLSVISNPPKKPATDPVDDPEDDEPEEKPEDKEPPKEGSSAGKALPKRIQRQKQISVNDFPDLYDDLDIDPSDLGCIMLDTETLDVMKHLPEDFADELVHATTRHDHAMGAVAETEAHVTLLYGLLENGNVWKDKVDTVLSDWKIEKVKIDEVGYFETPDSYAVIAHIEKTPELIDGRERLTLLPHIQTFSEYKPHLTLAYVSKDADVDKWVDALGAVYNGTTIKAKGINYGDLPDDGDEGKKSYPKPRR</sequence>
<evidence type="ECO:0000256" key="1">
    <source>
        <dbReference type="SAM" id="MobiDB-lite"/>
    </source>
</evidence>
<dbReference type="InterPro" id="IPR009097">
    <property type="entry name" value="Cyclic_Pdiesterase"/>
</dbReference>
<reference evidence="2 3" key="1">
    <citation type="journal article" date="2018" name="Biodegradation">
        <title>1,4-Dioxane degradation characteristics of Rhodococcus aetherivorans JCM 14343.</title>
        <authorList>
            <person name="Inoue D."/>
            <person name="Tsunoda T."/>
            <person name="Yamamoto N."/>
            <person name="Ike M."/>
            <person name="Sei K."/>
        </authorList>
    </citation>
    <scope>NUCLEOTIDE SEQUENCE [LARGE SCALE GENOMIC DNA]</scope>
    <source>
        <strain evidence="2 3">JCM 14343</strain>
    </source>
</reference>
<protein>
    <submittedName>
        <fullName evidence="2">Phage portal protein</fullName>
    </submittedName>
</protein>
<organism evidence="2 3">
    <name type="scientific">Rhodococcus aetherivorans</name>
    <dbReference type="NCBI Taxonomy" id="191292"/>
    <lineage>
        <taxon>Bacteria</taxon>
        <taxon>Bacillati</taxon>
        <taxon>Actinomycetota</taxon>
        <taxon>Actinomycetes</taxon>
        <taxon>Mycobacteriales</taxon>
        <taxon>Nocardiaceae</taxon>
        <taxon>Rhodococcus</taxon>
    </lineage>
</organism>
<keyword evidence="3" id="KW-1185">Reference proteome</keyword>
<dbReference type="Pfam" id="PF13563">
    <property type="entry name" value="2_5_RNA_ligase2"/>
    <property type="match status" value="1"/>
</dbReference>